<feature type="signal peptide" evidence="1">
    <location>
        <begin position="1"/>
        <end position="16"/>
    </location>
</feature>
<dbReference type="AlphaFoldDB" id="A0A8H4VEJ9"/>
<keyword evidence="1" id="KW-0732">Signal</keyword>
<dbReference type="EMBL" id="JAACLJ010000003">
    <property type="protein sequence ID" value="KAF4589918.1"/>
    <property type="molecule type" value="Genomic_DNA"/>
</dbReference>
<evidence type="ECO:0000313" key="3">
    <source>
        <dbReference type="Proteomes" id="UP000562929"/>
    </source>
</evidence>
<dbReference type="OrthoDB" id="4991875at2759"/>
<comment type="caution">
    <text evidence="2">The sequence shown here is derived from an EMBL/GenBank/DDBJ whole genome shotgun (WGS) entry which is preliminary data.</text>
</comment>
<feature type="chain" id="PRO_5034181319" evidence="1">
    <location>
        <begin position="17"/>
        <end position="183"/>
    </location>
</feature>
<name>A0A8H4VEJ9_9HYPO</name>
<proteinExistence type="predicted"/>
<keyword evidence="3" id="KW-1185">Reference proteome</keyword>
<protein>
    <submittedName>
        <fullName evidence="2">Putative gpi anchored protein</fullName>
    </submittedName>
</protein>
<gene>
    <name evidence="2" type="ORF">GQ602_003807</name>
</gene>
<evidence type="ECO:0000256" key="1">
    <source>
        <dbReference type="SAM" id="SignalP"/>
    </source>
</evidence>
<organism evidence="2 3">
    <name type="scientific">Ophiocordyceps camponoti-floridani</name>
    <dbReference type="NCBI Taxonomy" id="2030778"/>
    <lineage>
        <taxon>Eukaryota</taxon>
        <taxon>Fungi</taxon>
        <taxon>Dikarya</taxon>
        <taxon>Ascomycota</taxon>
        <taxon>Pezizomycotina</taxon>
        <taxon>Sordariomycetes</taxon>
        <taxon>Hypocreomycetidae</taxon>
        <taxon>Hypocreales</taxon>
        <taxon>Ophiocordycipitaceae</taxon>
        <taxon>Ophiocordyceps</taxon>
    </lineage>
</organism>
<evidence type="ECO:0000313" key="2">
    <source>
        <dbReference type="EMBL" id="KAF4589918.1"/>
    </source>
</evidence>
<dbReference type="Proteomes" id="UP000562929">
    <property type="component" value="Unassembled WGS sequence"/>
</dbReference>
<accession>A0A8H4VEJ9</accession>
<reference evidence="2 3" key="1">
    <citation type="journal article" date="2020" name="G3 (Bethesda)">
        <title>Genetic Underpinnings of Host Manipulation by Ophiocordyceps as Revealed by Comparative Transcriptomics.</title>
        <authorList>
            <person name="Will I."/>
            <person name="Das B."/>
            <person name="Trinh T."/>
            <person name="Brachmann A."/>
            <person name="Ohm R.A."/>
            <person name="de Bekker C."/>
        </authorList>
    </citation>
    <scope>NUCLEOTIDE SEQUENCE [LARGE SCALE GENOMIC DNA]</scope>
    <source>
        <strain evidence="2 3">EC05</strain>
    </source>
</reference>
<sequence length="183" mass="18802">MIYPFALLALVGAALAADEATTTVDILPLLGFDPSINALSVMSARPEATTYSIGCAPSAVDTRYCDLGISATLVQGPDTFEVGIASAIHHSVVDVEKANANCQLNKPRDNEAICTKHLQGAYSKAAIAQSATLTIPDYKSLVTPMLVTGGVEKLSQSSGQAVVSTPRAVLLCGLSALVAAVAI</sequence>